<dbReference type="InterPro" id="IPR013151">
    <property type="entry name" value="Immunoglobulin_dom"/>
</dbReference>
<feature type="domain" description="Fibronectin type-III" evidence="20">
    <location>
        <begin position="420"/>
        <end position="530"/>
    </location>
</feature>
<keyword evidence="22" id="KW-1185">Reference proteome</keyword>
<feature type="domain" description="Fibronectin type-III" evidence="20">
    <location>
        <begin position="219"/>
        <end position="314"/>
    </location>
</feature>
<keyword evidence="4 16" id="KW-0812">Transmembrane</keyword>
<dbReference type="SMART" id="SM00409">
    <property type="entry name" value="IG"/>
    <property type="match status" value="2"/>
</dbReference>
<dbReference type="InterPro" id="IPR003598">
    <property type="entry name" value="Ig_sub2"/>
</dbReference>
<dbReference type="InterPro" id="IPR029021">
    <property type="entry name" value="Prot-tyrosine_phosphatase-like"/>
</dbReference>
<dbReference type="CDD" id="cd00063">
    <property type="entry name" value="FN3"/>
    <property type="match status" value="3"/>
</dbReference>
<dbReference type="PROSITE" id="PS00383">
    <property type="entry name" value="TYR_PHOSPHATASE_1"/>
    <property type="match status" value="2"/>
</dbReference>
<proteinExistence type="inferred from homology"/>
<dbReference type="CDD" id="cd00047">
    <property type="entry name" value="PTPc"/>
    <property type="match status" value="1"/>
</dbReference>
<keyword evidence="11" id="KW-1015">Disulfide bond</keyword>
<evidence type="ECO:0000256" key="13">
    <source>
        <dbReference type="ARBA" id="ARBA00023180"/>
    </source>
</evidence>
<dbReference type="CDD" id="cd00096">
    <property type="entry name" value="Ig"/>
    <property type="match status" value="2"/>
</dbReference>
<evidence type="ECO:0000256" key="11">
    <source>
        <dbReference type="ARBA" id="ARBA00023157"/>
    </source>
</evidence>
<dbReference type="InterPro" id="IPR036116">
    <property type="entry name" value="FN3_sf"/>
</dbReference>
<evidence type="ECO:0000259" key="20">
    <source>
        <dbReference type="PROSITE" id="PS50853"/>
    </source>
</evidence>
<feature type="domain" description="Ig-like" evidence="19">
    <location>
        <begin position="33"/>
        <end position="105"/>
    </location>
</feature>
<dbReference type="InterPro" id="IPR013783">
    <property type="entry name" value="Ig-like_fold"/>
</dbReference>
<feature type="domain" description="Ig-like" evidence="19">
    <location>
        <begin position="117"/>
        <end position="214"/>
    </location>
</feature>
<keyword evidence="5" id="KW-0732">Signal</keyword>
<keyword evidence="14" id="KW-0393">Immunoglobulin domain</keyword>
<keyword evidence="7" id="KW-0378">Hydrolase</keyword>
<dbReference type="FunFam" id="2.60.40.10:FF:000032">
    <property type="entry name" value="palladin isoform X1"/>
    <property type="match status" value="1"/>
</dbReference>
<evidence type="ECO:0000256" key="7">
    <source>
        <dbReference type="ARBA" id="ARBA00022801"/>
    </source>
</evidence>
<accession>A0AAV6W018</accession>
<evidence type="ECO:0000256" key="10">
    <source>
        <dbReference type="ARBA" id="ARBA00023136"/>
    </source>
</evidence>
<evidence type="ECO:0000259" key="18">
    <source>
        <dbReference type="PROSITE" id="PS50056"/>
    </source>
</evidence>
<dbReference type="InterPro" id="IPR007110">
    <property type="entry name" value="Ig-like_dom"/>
</dbReference>
<keyword evidence="8" id="KW-0904">Protein phosphatase</keyword>
<dbReference type="InterPro" id="IPR003599">
    <property type="entry name" value="Ig_sub"/>
</dbReference>
<dbReference type="SUPFAM" id="SSF49265">
    <property type="entry name" value="Fibronectin type III"/>
    <property type="match status" value="2"/>
</dbReference>
<keyword evidence="13" id="KW-0325">Glycoprotein</keyword>
<dbReference type="InterPro" id="IPR003595">
    <property type="entry name" value="Tyr_Pase_cat"/>
</dbReference>
<dbReference type="InterPro" id="IPR036179">
    <property type="entry name" value="Ig-like_dom_sf"/>
</dbReference>
<dbReference type="InterPro" id="IPR000242">
    <property type="entry name" value="PTP_cat"/>
</dbReference>
<dbReference type="PRINTS" id="PR00700">
    <property type="entry name" value="PRTYPHPHTASE"/>
</dbReference>
<dbReference type="GO" id="GO:0004725">
    <property type="term" value="F:protein tyrosine phosphatase activity"/>
    <property type="evidence" value="ECO:0007669"/>
    <property type="project" value="UniProtKB-EC"/>
</dbReference>
<dbReference type="Pfam" id="PF00047">
    <property type="entry name" value="ig"/>
    <property type="match status" value="1"/>
</dbReference>
<dbReference type="Gene3D" id="2.60.40.10">
    <property type="entry name" value="Immunoglobulins"/>
    <property type="match status" value="5"/>
</dbReference>
<feature type="domain" description="Tyrosine-protein phosphatase" evidence="17">
    <location>
        <begin position="809"/>
        <end position="1068"/>
    </location>
</feature>
<dbReference type="GO" id="GO:0016020">
    <property type="term" value="C:membrane"/>
    <property type="evidence" value="ECO:0007669"/>
    <property type="project" value="UniProtKB-SubCell"/>
</dbReference>
<evidence type="ECO:0000256" key="4">
    <source>
        <dbReference type="ARBA" id="ARBA00022692"/>
    </source>
</evidence>
<keyword evidence="10 16" id="KW-0472">Membrane</keyword>
<dbReference type="PANTHER" id="PTHR46957:SF3">
    <property type="entry name" value="CYTOKINE RECEPTOR"/>
    <property type="match status" value="1"/>
</dbReference>
<evidence type="ECO:0000256" key="14">
    <source>
        <dbReference type="ARBA" id="ARBA00023319"/>
    </source>
</evidence>
<evidence type="ECO:0000256" key="15">
    <source>
        <dbReference type="ARBA" id="ARBA00051722"/>
    </source>
</evidence>
<evidence type="ECO:0000256" key="12">
    <source>
        <dbReference type="ARBA" id="ARBA00023170"/>
    </source>
</evidence>
<gene>
    <name evidence="21" type="ORF">JTE90_010519</name>
</gene>
<dbReference type="InterPro" id="IPR013098">
    <property type="entry name" value="Ig_I-set"/>
</dbReference>
<evidence type="ECO:0000256" key="2">
    <source>
        <dbReference type="ARBA" id="ARBA00010504"/>
    </source>
</evidence>
<feature type="domain" description="Tyrosine specific protein phosphatases" evidence="18">
    <location>
        <begin position="988"/>
        <end position="1059"/>
    </location>
</feature>
<comment type="similarity">
    <text evidence="2">Belongs to the protein-tyrosine phosphatase family. Receptor class 2A subfamily.</text>
</comment>
<dbReference type="InterPro" id="IPR000387">
    <property type="entry name" value="Tyr_Pase_dom"/>
</dbReference>
<dbReference type="FunFam" id="3.90.190.10:FF:000102">
    <property type="entry name" value="Receptor-type tyrosine-protein phosphatase"/>
    <property type="match status" value="2"/>
</dbReference>
<dbReference type="PROSITE" id="PS50835">
    <property type="entry name" value="IG_LIKE"/>
    <property type="match status" value="2"/>
</dbReference>
<keyword evidence="12" id="KW-0675">Receptor</keyword>
<dbReference type="Pfam" id="PF00102">
    <property type="entry name" value="Y_phosphatase"/>
    <property type="match status" value="2"/>
</dbReference>
<dbReference type="GO" id="GO:0009653">
    <property type="term" value="P:anatomical structure morphogenesis"/>
    <property type="evidence" value="ECO:0007669"/>
    <property type="project" value="UniProtKB-ARBA"/>
</dbReference>
<dbReference type="EMBL" id="JAFNEN010000001">
    <property type="protein sequence ID" value="KAG8202162.1"/>
    <property type="molecule type" value="Genomic_DNA"/>
</dbReference>
<organism evidence="21 22">
    <name type="scientific">Oedothorax gibbosus</name>
    <dbReference type="NCBI Taxonomy" id="931172"/>
    <lineage>
        <taxon>Eukaryota</taxon>
        <taxon>Metazoa</taxon>
        <taxon>Ecdysozoa</taxon>
        <taxon>Arthropoda</taxon>
        <taxon>Chelicerata</taxon>
        <taxon>Arachnida</taxon>
        <taxon>Araneae</taxon>
        <taxon>Araneomorphae</taxon>
        <taxon>Entelegynae</taxon>
        <taxon>Araneoidea</taxon>
        <taxon>Linyphiidae</taxon>
        <taxon>Erigoninae</taxon>
        <taxon>Oedothorax</taxon>
    </lineage>
</organism>
<dbReference type="PROSITE" id="PS50853">
    <property type="entry name" value="FN3"/>
    <property type="match status" value="3"/>
</dbReference>
<dbReference type="SUPFAM" id="SSF48726">
    <property type="entry name" value="Immunoglobulin"/>
    <property type="match status" value="2"/>
</dbReference>
<feature type="transmembrane region" description="Helical" evidence="16">
    <location>
        <begin position="718"/>
        <end position="742"/>
    </location>
</feature>
<name>A0AAV6W018_9ARAC</name>
<dbReference type="SMART" id="SM00404">
    <property type="entry name" value="PTPc_motif"/>
    <property type="match status" value="2"/>
</dbReference>
<keyword evidence="9 16" id="KW-1133">Transmembrane helix</keyword>
<feature type="domain" description="Tyrosine-protein phosphatase" evidence="17">
    <location>
        <begin position="1100"/>
        <end position="1363"/>
    </location>
</feature>
<dbReference type="InterPro" id="IPR016130">
    <property type="entry name" value="Tyr_Pase_AS"/>
</dbReference>
<dbReference type="PROSITE" id="PS50056">
    <property type="entry name" value="TYR_PHOSPHATASE_2"/>
    <property type="match status" value="2"/>
</dbReference>
<evidence type="ECO:0000256" key="1">
    <source>
        <dbReference type="ARBA" id="ARBA00004167"/>
    </source>
</evidence>
<dbReference type="SUPFAM" id="SSF52799">
    <property type="entry name" value="(Phosphotyrosine protein) phosphatases II"/>
    <property type="match status" value="2"/>
</dbReference>
<dbReference type="Gene3D" id="3.90.190.10">
    <property type="entry name" value="Protein tyrosine phosphatase superfamily"/>
    <property type="match status" value="2"/>
</dbReference>
<evidence type="ECO:0000259" key="19">
    <source>
        <dbReference type="PROSITE" id="PS50835"/>
    </source>
</evidence>
<comment type="catalytic activity">
    <reaction evidence="15">
        <text>O-phospho-L-tyrosyl-[protein] + H2O = L-tyrosyl-[protein] + phosphate</text>
        <dbReference type="Rhea" id="RHEA:10684"/>
        <dbReference type="Rhea" id="RHEA-COMP:10136"/>
        <dbReference type="Rhea" id="RHEA-COMP:20101"/>
        <dbReference type="ChEBI" id="CHEBI:15377"/>
        <dbReference type="ChEBI" id="CHEBI:43474"/>
        <dbReference type="ChEBI" id="CHEBI:46858"/>
        <dbReference type="ChEBI" id="CHEBI:61978"/>
        <dbReference type="EC" id="3.1.3.48"/>
    </reaction>
</comment>
<dbReference type="Pfam" id="PF07679">
    <property type="entry name" value="I-set"/>
    <property type="match status" value="1"/>
</dbReference>
<evidence type="ECO:0000256" key="6">
    <source>
        <dbReference type="ARBA" id="ARBA00022737"/>
    </source>
</evidence>
<evidence type="ECO:0000256" key="16">
    <source>
        <dbReference type="SAM" id="Phobius"/>
    </source>
</evidence>
<keyword evidence="6" id="KW-0677">Repeat</keyword>
<protein>
    <recommendedName>
        <fullName evidence="3">protein-tyrosine-phosphatase</fullName>
        <ecNumber evidence="3">3.1.3.48</ecNumber>
    </recommendedName>
</protein>
<reference evidence="21 22" key="1">
    <citation type="journal article" date="2022" name="Nat. Ecol. Evol.">
        <title>A masculinizing supergene underlies an exaggerated male reproductive morph in a spider.</title>
        <authorList>
            <person name="Hendrickx F."/>
            <person name="De Corte Z."/>
            <person name="Sonet G."/>
            <person name="Van Belleghem S.M."/>
            <person name="Kostlbacher S."/>
            <person name="Vangestel C."/>
        </authorList>
    </citation>
    <scope>NUCLEOTIDE SEQUENCE [LARGE SCALE GENOMIC DNA]</scope>
    <source>
        <strain evidence="21">W744_W776</strain>
    </source>
</reference>
<dbReference type="SMART" id="SM00194">
    <property type="entry name" value="PTPc"/>
    <property type="match status" value="2"/>
</dbReference>
<evidence type="ECO:0000256" key="3">
    <source>
        <dbReference type="ARBA" id="ARBA00013064"/>
    </source>
</evidence>
<evidence type="ECO:0000313" key="21">
    <source>
        <dbReference type="EMBL" id="KAG8202162.1"/>
    </source>
</evidence>
<evidence type="ECO:0000256" key="8">
    <source>
        <dbReference type="ARBA" id="ARBA00022912"/>
    </source>
</evidence>
<evidence type="ECO:0000256" key="5">
    <source>
        <dbReference type="ARBA" id="ARBA00022729"/>
    </source>
</evidence>
<feature type="domain" description="Fibronectin type-III" evidence="20">
    <location>
        <begin position="318"/>
        <end position="416"/>
    </location>
</feature>
<dbReference type="InterPro" id="IPR050713">
    <property type="entry name" value="RTP_Phos/Ushers"/>
</dbReference>
<dbReference type="PANTHER" id="PTHR46957">
    <property type="entry name" value="CYTOKINE RECEPTOR"/>
    <property type="match status" value="1"/>
</dbReference>
<comment type="subcellular location">
    <subcellularLocation>
        <location evidence="1">Membrane</location>
        <topology evidence="1">Single-pass membrane protein</topology>
    </subcellularLocation>
</comment>
<comment type="caution">
    <text evidence="21">The sequence shown here is derived from an EMBL/GenBank/DDBJ whole genome shotgun (WGS) entry which is preliminary data.</text>
</comment>
<dbReference type="PROSITE" id="PS50055">
    <property type="entry name" value="TYR_PHOSPHATASE_PTP"/>
    <property type="match status" value="2"/>
</dbReference>
<dbReference type="Pfam" id="PF00041">
    <property type="entry name" value="fn3"/>
    <property type="match status" value="3"/>
</dbReference>
<dbReference type="Proteomes" id="UP000827092">
    <property type="component" value="Unassembled WGS sequence"/>
</dbReference>
<dbReference type="InterPro" id="IPR003961">
    <property type="entry name" value="FN3_dom"/>
</dbReference>
<feature type="domain" description="Tyrosine specific protein phosphatases" evidence="18">
    <location>
        <begin position="1278"/>
        <end position="1354"/>
    </location>
</feature>
<evidence type="ECO:0000313" key="22">
    <source>
        <dbReference type="Proteomes" id="UP000827092"/>
    </source>
</evidence>
<dbReference type="GO" id="GO:0048666">
    <property type="term" value="P:neuron development"/>
    <property type="evidence" value="ECO:0007669"/>
    <property type="project" value="UniProtKB-ARBA"/>
</dbReference>
<dbReference type="SMART" id="SM00060">
    <property type="entry name" value="FN3"/>
    <property type="match status" value="3"/>
</dbReference>
<dbReference type="EC" id="3.1.3.48" evidence="3"/>
<evidence type="ECO:0000256" key="9">
    <source>
        <dbReference type="ARBA" id="ARBA00022989"/>
    </source>
</evidence>
<evidence type="ECO:0000259" key="17">
    <source>
        <dbReference type="PROSITE" id="PS50055"/>
    </source>
</evidence>
<sequence length="1377" mass="155890">MNFLHRCMKRKNCRCCVSILEHIVEPPVVSNCSAVTLTCRVDTAAPFVEVWWTFRGENASKLPDTTVVTDNADKGEWKLELKCPTLEHKGTYACNAQGRNESEVVYRKEALLRIYVPVTIELEQNITSEIIGGSVNLTCLVTGHPLPTVEWFKDDELVNTTNERLQVSTSEMDTVNVLASLLIENLMRDDNGTYTCQASNEFTNKTAIQNLLVEEPAEVVFLPELTTVEDTSSMTLFWKVKNDGNLPITRFSLKWDQVSIIEETLIVDDDIASNVTSYTVTSLLPGLTYTFKLKAYNDAGESAYESLNVSMPADVPPKVSWVHVLASTNETLLFGWRRPTHDNGANITHYTVQLQHQNGSLVANNTMVINAPGRNNHMYIFVSLDPGELYVFQVQACNALGCGNWSEPLEGTTSDGVPDPPRNVSLTCEHNSDRNTDSIHVTWNEPLTARGTIISYNISLFSRAQYRNENGQLVEEKGHRMEIIDEKLKIFEFKTDVLPNTEYVAQMCTINRSGCGPLTNVTSDTQCRSLTTIPTVLPQFVMQKKNSSTYCRQLELKMQRVSERNGSILCYQVVIIKLPKGQSVSKLPNDPASLELSTHEEVHKNDGHGAYVAEAFTSDDFVSEVVIGDNVVQKSCEDGQMTFDRKRHIADIIDEDVRDVHDGYLAPSMNYTGYVLLKVQGPNDTVLITTSPYFAPILTVCPVSVGSPPQTASTESPLLVIFGIVSGVILIVITIPLSIFLLRQKQAHHYMENGERLGLTAFILRSIHRNGHLPGKGGPLSKMPRLGPISAEELPAAFIERHVDSDLLFQSEFENLPDNFKDRTTHASDAPENLSKNRYPDIKAYDQTRVKLSPIEGIPGSDYINANFIEGYKGRKTFICAQGPLDRTVTDFWRMLWEHRVTVVVMLTGIEEHGQVKCAQYWNENSQKEIEKMFSITVLSTKRYSDYIVRRFQVEFTKDGLTEEREVLHFHFILWKDFLAPEQPSWLLRFIKRVNEHYCSDRGPLLIHCSAGVGRTGTFVAIDTLLQQLEEEGRIDVFAHVSTLRHQRNFLVQSLKQYIFVYRALMEHAQFSDTEIEILHLRDHYEILKEKVGDSDKTGLAIEFEKLADVIEDPKTCCVGTMDMNIGKNRYDFIIPYDLNRVILPPSPSRDHSSYINASFIQGYDRSLSFIITQDPLESTVIEFWRMIKEQSITTLVMLSEIGEGKTKCQPYWPTETEEKVCDYLKVSYESCEKFTFYTKREFSIINTKSKNNDKHLLTQFQFQEWPCSAGTVPDGTLGLVTLIEDVQQNQEKHLGSGPITVHCSGGGDRSSVFVTLSVLVQQLKAEQRVDIFQAARYTRSQRHCMLQTLAQYDFLYRGLLEYIISRNLCDMGDTQL</sequence>
<dbReference type="SMART" id="SM00408">
    <property type="entry name" value="IGc2"/>
    <property type="match status" value="2"/>
</dbReference>